<sequence length="203" mass="22519">MGTVVGMSTQDIIDLTEAWARMWNEDSSLAHQLMTDDCVQWWGSGPDLDSVVGPVQQESFVTAAREKTGNVFVPRLYVIDGHTYAYLWDVTSREGTVMSGIDVNVLQGNRIRENWTFVGPHRDAPDPAPGDALDRDTMAKLAHTWAEELGYTVHRQLVVDERSGRIALLRTMSDGVAGVDLLTVRDGEVEPIWSVTAARGFRC</sequence>
<accession>A0A378TAN2</accession>
<evidence type="ECO:0000313" key="2">
    <source>
        <dbReference type="Proteomes" id="UP000254978"/>
    </source>
</evidence>
<proteinExistence type="predicted"/>
<gene>
    <name evidence="1" type="ORF">NCTC10821_00089</name>
</gene>
<dbReference type="AlphaFoldDB" id="A0A378TAN2"/>
<reference evidence="1 2" key="1">
    <citation type="submission" date="2018-06" db="EMBL/GenBank/DDBJ databases">
        <authorList>
            <consortium name="Pathogen Informatics"/>
            <person name="Doyle S."/>
        </authorList>
    </citation>
    <scope>NUCLEOTIDE SEQUENCE [LARGE SCALE GENOMIC DNA]</scope>
    <source>
        <strain evidence="1 2">NCTC10821</strain>
    </source>
</reference>
<evidence type="ECO:0000313" key="1">
    <source>
        <dbReference type="EMBL" id="STZ56596.1"/>
    </source>
</evidence>
<dbReference type="Gene3D" id="3.10.450.50">
    <property type="match status" value="1"/>
</dbReference>
<evidence type="ECO:0008006" key="3">
    <source>
        <dbReference type="Google" id="ProtNLM"/>
    </source>
</evidence>
<keyword evidence="2" id="KW-1185">Reference proteome</keyword>
<dbReference type="InterPro" id="IPR032710">
    <property type="entry name" value="NTF2-like_dom_sf"/>
</dbReference>
<dbReference type="Proteomes" id="UP000254978">
    <property type="component" value="Unassembled WGS sequence"/>
</dbReference>
<protein>
    <recommendedName>
        <fullName evidence="3">SnoaL-like domain-containing protein</fullName>
    </recommendedName>
</protein>
<dbReference type="SUPFAM" id="SSF54427">
    <property type="entry name" value="NTF2-like"/>
    <property type="match status" value="1"/>
</dbReference>
<dbReference type="EMBL" id="UGQT01000001">
    <property type="protein sequence ID" value="STZ56596.1"/>
    <property type="molecule type" value="Genomic_DNA"/>
</dbReference>
<organism evidence="1 2">
    <name type="scientific">Mycolicibacterium tokaiense</name>
    <dbReference type="NCBI Taxonomy" id="39695"/>
    <lineage>
        <taxon>Bacteria</taxon>
        <taxon>Bacillati</taxon>
        <taxon>Actinomycetota</taxon>
        <taxon>Actinomycetes</taxon>
        <taxon>Mycobacteriales</taxon>
        <taxon>Mycobacteriaceae</taxon>
        <taxon>Mycolicibacterium</taxon>
    </lineage>
</organism>
<name>A0A378TAN2_9MYCO</name>